<name>A0A139L823_BACOV</name>
<dbReference type="EMBL" id="VWLE01000060">
    <property type="protein sequence ID" value="KAA3953224.1"/>
    <property type="molecule type" value="Genomic_DNA"/>
</dbReference>
<evidence type="ECO:0000313" key="1">
    <source>
        <dbReference type="EMBL" id="KAA3953224.1"/>
    </source>
</evidence>
<dbReference type="AlphaFoldDB" id="A0A139L823"/>
<gene>
    <name evidence="1" type="ORF">F3D71_06675</name>
</gene>
<sequence>MEIINRTDEFWMEFFDPTDAYEDLYVDEKMIIKGIFDNMGIHHKYVFKFESLEEIYPYIHGRIYAYKNLQEVDFKSIFYEKYNTDSFLQYINSYIQNYGNLYLIKGDTYSIKLDTNEE</sequence>
<proteinExistence type="predicted"/>
<accession>A0A139L823</accession>
<dbReference type="Proteomes" id="UP000323717">
    <property type="component" value="Unassembled WGS sequence"/>
</dbReference>
<organism evidence="1 2">
    <name type="scientific">Bacteroides ovatus</name>
    <dbReference type="NCBI Taxonomy" id="28116"/>
    <lineage>
        <taxon>Bacteria</taxon>
        <taxon>Pseudomonadati</taxon>
        <taxon>Bacteroidota</taxon>
        <taxon>Bacteroidia</taxon>
        <taxon>Bacteroidales</taxon>
        <taxon>Bacteroidaceae</taxon>
        <taxon>Bacteroides</taxon>
    </lineage>
</organism>
<evidence type="ECO:0000313" key="2">
    <source>
        <dbReference type="Proteomes" id="UP000323717"/>
    </source>
</evidence>
<dbReference type="RefSeq" id="WP_061447990.1">
    <property type="nucleotide sequence ID" value="NZ_CAAKNR010000199.1"/>
</dbReference>
<comment type="caution">
    <text evidence="1">The sequence shown here is derived from an EMBL/GenBank/DDBJ whole genome shotgun (WGS) entry which is preliminary data.</text>
</comment>
<reference evidence="1 2" key="1">
    <citation type="journal article" date="2019" name="Nat. Med.">
        <title>A library of human gut bacterial isolates paired with longitudinal multiomics data enables mechanistic microbiome research.</title>
        <authorList>
            <person name="Poyet M."/>
            <person name="Groussin M."/>
            <person name="Gibbons S.M."/>
            <person name="Avila-Pacheco J."/>
            <person name="Jiang X."/>
            <person name="Kearney S.M."/>
            <person name="Perrotta A.R."/>
            <person name="Berdy B."/>
            <person name="Zhao S."/>
            <person name="Lieberman T.D."/>
            <person name="Swanson P.K."/>
            <person name="Smith M."/>
            <person name="Roesemann S."/>
            <person name="Alexander J.E."/>
            <person name="Rich S.A."/>
            <person name="Livny J."/>
            <person name="Vlamakis H."/>
            <person name="Clish C."/>
            <person name="Bullock K."/>
            <person name="Deik A."/>
            <person name="Scott J."/>
            <person name="Pierce K.A."/>
            <person name="Xavier R.J."/>
            <person name="Alm E.J."/>
        </authorList>
    </citation>
    <scope>NUCLEOTIDE SEQUENCE [LARGE SCALE GENOMIC DNA]</scope>
    <source>
        <strain evidence="1 2">BIOML-A163</strain>
    </source>
</reference>
<protein>
    <submittedName>
        <fullName evidence="1">Uncharacterized protein</fullName>
    </submittedName>
</protein>